<reference evidence="3" key="1">
    <citation type="submission" date="2019-08" db="EMBL/GenBank/DDBJ databases">
        <authorList>
            <person name="Kucharzyk K."/>
            <person name="Murdoch R.W."/>
            <person name="Higgins S."/>
            <person name="Loffler F."/>
        </authorList>
    </citation>
    <scope>NUCLEOTIDE SEQUENCE</scope>
</reference>
<organism evidence="3">
    <name type="scientific">bioreactor metagenome</name>
    <dbReference type="NCBI Taxonomy" id="1076179"/>
    <lineage>
        <taxon>unclassified sequences</taxon>
        <taxon>metagenomes</taxon>
        <taxon>ecological metagenomes</taxon>
    </lineage>
</organism>
<comment type="caution">
    <text evidence="3">The sequence shown here is derived from an EMBL/GenBank/DDBJ whole genome shotgun (WGS) entry which is preliminary data.</text>
</comment>
<dbReference type="GO" id="GO:0008745">
    <property type="term" value="F:N-acetylmuramoyl-L-alanine amidase activity"/>
    <property type="evidence" value="ECO:0007669"/>
    <property type="project" value="InterPro"/>
</dbReference>
<protein>
    <recommendedName>
        <fullName evidence="2">MurNAc-LAA domain-containing protein</fullName>
    </recommendedName>
</protein>
<dbReference type="Pfam" id="PF01520">
    <property type="entry name" value="Amidase_3"/>
    <property type="match status" value="1"/>
</dbReference>
<dbReference type="AlphaFoldDB" id="A0A644Y416"/>
<dbReference type="EMBL" id="VSSQ01003913">
    <property type="protein sequence ID" value="MPM22907.1"/>
    <property type="molecule type" value="Genomic_DNA"/>
</dbReference>
<feature type="domain" description="MurNAc-LAA" evidence="2">
    <location>
        <begin position="371"/>
        <end position="480"/>
    </location>
</feature>
<dbReference type="GO" id="GO:0030288">
    <property type="term" value="C:outer membrane-bounded periplasmic space"/>
    <property type="evidence" value="ECO:0007669"/>
    <property type="project" value="TreeGrafter"/>
</dbReference>
<dbReference type="PANTHER" id="PTHR30404:SF0">
    <property type="entry name" value="N-ACETYLMURAMOYL-L-ALANINE AMIDASE AMIC"/>
    <property type="match status" value="1"/>
</dbReference>
<keyword evidence="1" id="KW-0378">Hydrolase</keyword>
<proteinExistence type="predicted"/>
<dbReference type="SMART" id="SM00646">
    <property type="entry name" value="Ami_3"/>
    <property type="match status" value="1"/>
</dbReference>
<gene>
    <name evidence="3" type="ORF">SDC9_69367</name>
</gene>
<dbReference type="InterPro" id="IPR002508">
    <property type="entry name" value="MurNAc-LAA_cat"/>
</dbReference>
<accession>A0A644Y416</accession>
<evidence type="ECO:0000313" key="3">
    <source>
        <dbReference type="EMBL" id="MPM22907.1"/>
    </source>
</evidence>
<dbReference type="PANTHER" id="PTHR30404">
    <property type="entry name" value="N-ACETYLMURAMOYL-L-ALANINE AMIDASE"/>
    <property type="match status" value="1"/>
</dbReference>
<dbReference type="CDD" id="cd02696">
    <property type="entry name" value="MurNAc-LAA"/>
    <property type="match status" value="1"/>
</dbReference>
<dbReference type="SUPFAM" id="SSF53187">
    <property type="entry name" value="Zn-dependent exopeptidases"/>
    <property type="match status" value="1"/>
</dbReference>
<dbReference type="GO" id="GO:0009253">
    <property type="term" value="P:peptidoglycan catabolic process"/>
    <property type="evidence" value="ECO:0007669"/>
    <property type="project" value="InterPro"/>
</dbReference>
<dbReference type="InterPro" id="IPR050695">
    <property type="entry name" value="N-acetylmuramoyl_amidase_3"/>
</dbReference>
<sequence>MKQKINLLSYLVLVMMLTLTGYAQDNTSLRIVRGKTDTVFARSHFVIGVAEPGSNVYINDILVKQYSTGSFGTELMLQHGDNPVVVRVVSGAKEVSDNFSVFYKQAPAPQPVKTTHFNSPVVVTKKGAYLNSSSGADRLGGNKMNFLAEGIALELLGVEGNLYKVRLSENRTAFIPRQFADIAPFGQIPVTSISSSWSVTNAGNADRIRIALENRQPYLIYRSVDPNQLVVELHGTFNNSNWITQYRNLNSIEHVHLNQIGSDVLQVVVSLKDKYSWGYSVDYVGNSLEIIVKHTPKVLYERSRNPLAGLVIGLDAGHGGPANGAVSPSGIKEKDLNLDMVLALKEMIEKKGGKVVLSRSEDIDVPMQQRGEIFRNGKVDLMVSVHCNAGGNPLRPMGTSTYYRHIEYRPLAKTILNRLMDLEVGEFGLVGNFNFSMNAPTDFPTVLVETLFMSSLPDEELLASPKFRREMMEKVLFGLEEYISEVRKSL</sequence>
<evidence type="ECO:0000256" key="1">
    <source>
        <dbReference type="ARBA" id="ARBA00022801"/>
    </source>
</evidence>
<dbReference type="Gene3D" id="3.40.630.40">
    <property type="entry name" value="Zn-dependent exopeptidases"/>
    <property type="match status" value="1"/>
</dbReference>
<evidence type="ECO:0000259" key="2">
    <source>
        <dbReference type="SMART" id="SM00646"/>
    </source>
</evidence>
<name>A0A644Y416_9ZZZZ</name>